<keyword evidence="1" id="KW-0175">Coiled coil</keyword>
<protein>
    <submittedName>
        <fullName evidence="2">Uncharacterized protein</fullName>
    </submittedName>
</protein>
<gene>
    <name evidence="2" type="ORF">GCM10007216_15220</name>
</gene>
<proteinExistence type="predicted"/>
<dbReference type="EMBL" id="BMCJ01000002">
    <property type="protein sequence ID" value="GGC85452.1"/>
    <property type="molecule type" value="Genomic_DNA"/>
</dbReference>
<comment type="caution">
    <text evidence="2">The sequence shown here is derived from an EMBL/GenBank/DDBJ whole genome shotgun (WGS) entry which is preliminary data.</text>
</comment>
<feature type="coiled-coil region" evidence="1">
    <location>
        <begin position="6"/>
        <end position="40"/>
    </location>
</feature>
<organism evidence="2 3">
    <name type="scientific">Thalassobacillus devorans</name>
    <dbReference type="NCBI Taxonomy" id="279813"/>
    <lineage>
        <taxon>Bacteria</taxon>
        <taxon>Bacillati</taxon>
        <taxon>Bacillota</taxon>
        <taxon>Bacilli</taxon>
        <taxon>Bacillales</taxon>
        <taxon>Bacillaceae</taxon>
        <taxon>Thalassobacillus</taxon>
    </lineage>
</organism>
<keyword evidence="3" id="KW-1185">Reference proteome</keyword>
<reference evidence="3" key="1">
    <citation type="journal article" date="2019" name="Int. J. Syst. Evol. Microbiol.">
        <title>The Global Catalogue of Microorganisms (GCM) 10K type strain sequencing project: providing services to taxonomists for standard genome sequencing and annotation.</title>
        <authorList>
            <consortium name="The Broad Institute Genomics Platform"/>
            <consortium name="The Broad Institute Genome Sequencing Center for Infectious Disease"/>
            <person name="Wu L."/>
            <person name="Ma J."/>
        </authorList>
    </citation>
    <scope>NUCLEOTIDE SEQUENCE [LARGE SCALE GENOMIC DNA]</scope>
    <source>
        <strain evidence="3">CCM 7282</strain>
    </source>
</reference>
<sequence>MAEAKTHNYAEEYEQLKRQLAEKDKELAASEEKLKRLKASYYAMKNSKIFSLLHKAKQMKVLIIDVIRVLRGKKKIRAFFQKGIRRQSGTKRMETYCYYLYELGFTERVLADLKEIYTTSGDQHMKRLAALELSRWYASKKTDSGAKRALSYLPAAVKGKSDPDLLRQAAITTAESLHLLNHKQKAKQVLQKALAVWDYPELHKALAILEEGKEKQQSSLLPEEQVNADVVFATDFRLPDKELEDTIEEIHINQARGLKTGLVSLATYDFRKPPTIINPAIQKLIDKEVVELVDSDQQVNCNLLIIKHPQVLEEKQEQLPRIVANMVRVVMDTTPGGQHGYSLRRSSRNLLDYADKQARWHPRNEQVRSLLTDGENRELKYIKLASQDWYSSNGSNYEAFLDDWLIKQPRGDVKTDDGQS</sequence>
<accession>A0ABQ1NWE1</accession>
<dbReference type="Proteomes" id="UP000619534">
    <property type="component" value="Unassembled WGS sequence"/>
</dbReference>
<evidence type="ECO:0000313" key="3">
    <source>
        <dbReference type="Proteomes" id="UP000619534"/>
    </source>
</evidence>
<dbReference type="RefSeq" id="WP_062442277.1">
    <property type="nucleotide sequence ID" value="NZ_BMCJ01000002.1"/>
</dbReference>
<name>A0ABQ1NWE1_9BACI</name>
<evidence type="ECO:0000313" key="2">
    <source>
        <dbReference type="EMBL" id="GGC85452.1"/>
    </source>
</evidence>
<evidence type="ECO:0000256" key="1">
    <source>
        <dbReference type="SAM" id="Coils"/>
    </source>
</evidence>